<name>A0A8H9C3N5_9HYPH</name>
<proteinExistence type="predicted"/>
<dbReference type="Proteomes" id="UP000663508">
    <property type="component" value="Chromosome"/>
</dbReference>
<dbReference type="RefSeq" id="WP_207180728.1">
    <property type="nucleotide sequence ID" value="NZ_AP024145.1"/>
</dbReference>
<evidence type="ECO:0000313" key="2">
    <source>
        <dbReference type="Proteomes" id="UP000663508"/>
    </source>
</evidence>
<dbReference type="InterPro" id="IPR051468">
    <property type="entry name" value="Fungal_SecMetab_SDRs"/>
</dbReference>
<dbReference type="KEGG" id="mind:mvi_00060"/>
<dbReference type="InterPro" id="IPR036291">
    <property type="entry name" value="NAD(P)-bd_dom_sf"/>
</dbReference>
<dbReference type="EMBL" id="AP024145">
    <property type="protein sequence ID" value="BCM81545.1"/>
    <property type="molecule type" value="Genomic_DNA"/>
</dbReference>
<protein>
    <submittedName>
        <fullName evidence="1">SDR family oxidoreductase</fullName>
    </submittedName>
</protein>
<dbReference type="PRINTS" id="PR00081">
    <property type="entry name" value="GDHRDH"/>
</dbReference>
<gene>
    <name evidence="1" type="ORF">mvi_00060</name>
</gene>
<dbReference type="AlphaFoldDB" id="A0A8H9C3N5"/>
<evidence type="ECO:0000313" key="1">
    <source>
        <dbReference type="EMBL" id="BCM81545.1"/>
    </source>
</evidence>
<dbReference type="Gene3D" id="3.40.50.720">
    <property type="entry name" value="NAD(P)-binding Rossmann-like Domain"/>
    <property type="match status" value="1"/>
</dbReference>
<organism evidence="1 2">
    <name type="scientific">Methylobacterium indicum</name>
    <dbReference type="NCBI Taxonomy" id="1775910"/>
    <lineage>
        <taxon>Bacteria</taxon>
        <taxon>Pseudomonadati</taxon>
        <taxon>Pseudomonadota</taxon>
        <taxon>Alphaproteobacteria</taxon>
        <taxon>Hyphomicrobiales</taxon>
        <taxon>Methylobacteriaceae</taxon>
        <taxon>Methylobacterium</taxon>
    </lineage>
</organism>
<dbReference type="InterPro" id="IPR002347">
    <property type="entry name" value="SDR_fam"/>
</dbReference>
<sequence>MNAPGLGRGPAAVVVGASGGVGRALVAALAAGGDYDTIFALARTPAPQPDGVRALAIDVTDEESVMAAARDLGEAGPVGLAVVASGILHGPGIAPEKAIRALDPAAMARVFAVNTLGPALVAKHLVPLMPRRGRSVFAALSARVGSIGDNRLGGWYAYRASKAALNQVLRTLAVETARTHPDLIVAGLHPGTVQTALSQPFRPEPGPGLFTPEESTTHLLRVIGGLTREESGRVFAWDGQPIPP</sequence>
<reference evidence="1" key="1">
    <citation type="submission" date="2020-11" db="EMBL/GenBank/DDBJ databases">
        <title>Complete genome sequence of a novel pathogenic Methylobacterium strain isolated from rice in Vietnam.</title>
        <authorList>
            <person name="Lai K."/>
            <person name="Okazaki S."/>
            <person name="Higashi K."/>
            <person name="Mori H."/>
            <person name="Toyoda A."/>
            <person name="Kurokawa K."/>
        </authorList>
    </citation>
    <scope>NUCLEOTIDE SEQUENCE</scope>
    <source>
        <strain evidence="1">VL1</strain>
    </source>
</reference>
<accession>A0A8H9C3N5</accession>
<dbReference type="GO" id="GO:0005737">
    <property type="term" value="C:cytoplasm"/>
    <property type="evidence" value="ECO:0007669"/>
    <property type="project" value="TreeGrafter"/>
</dbReference>
<dbReference type="PANTHER" id="PTHR43544:SF12">
    <property type="entry name" value="NAD(P)-BINDING ROSSMANN-FOLD SUPERFAMILY PROTEIN"/>
    <property type="match status" value="1"/>
</dbReference>
<dbReference type="GO" id="GO:0016491">
    <property type="term" value="F:oxidoreductase activity"/>
    <property type="evidence" value="ECO:0007669"/>
    <property type="project" value="TreeGrafter"/>
</dbReference>
<dbReference type="PANTHER" id="PTHR43544">
    <property type="entry name" value="SHORT-CHAIN DEHYDROGENASE/REDUCTASE"/>
    <property type="match status" value="1"/>
</dbReference>
<dbReference type="SUPFAM" id="SSF51735">
    <property type="entry name" value="NAD(P)-binding Rossmann-fold domains"/>
    <property type="match status" value="1"/>
</dbReference>
<dbReference type="Pfam" id="PF00106">
    <property type="entry name" value="adh_short"/>
    <property type="match status" value="1"/>
</dbReference>